<feature type="compositionally biased region" description="Polar residues" evidence="2">
    <location>
        <begin position="1"/>
        <end position="15"/>
    </location>
</feature>
<evidence type="ECO:0000256" key="2">
    <source>
        <dbReference type="SAM" id="MobiDB-lite"/>
    </source>
</evidence>
<feature type="region of interest" description="Disordered" evidence="2">
    <location>
        <begin position="75"/>
        <end position="119"/>
    </location>
</feature>
<accession>A0A4Y7K205</accession>
<feature type="region of interest" description="Disordered" evidence="2">
    <location>
        <begin position="1"/>
        <end position="46"/>
    </location>
</feature>
<dbReference type="PANTHER" id="PTHR34562:SF8">
    <property type="entry name" value="WPP DOMAIN-INTERACTING PROTEIN 1"/>
    <property type="match status" value="1"/>
</dbReference>
<sequence>MNLSCGLKGSSSDTRLSMMIGSSGSMCGDSNNSSENLSGSLSSTETSVANPEFEKSIETEFTQQNGQVCNPKEKSFCSDTVPVGEPRKGGVARSKKKHRGETVEPEKDHSSTNLGSSSAAFMGVRNSPEMSSRQRHNEVNCNRPLLSEEVRIEDASQYDLAANLSCKPKEKGEHKESESQQPTSCDPLIGSIVLLQAVQEALEKEIEHFREIGNNQTTLFNESGRVVSSNTKICSVDQASNVGHYLDQNLFSGLEDMEMSSKVNAFQRKLEETLAMLDATESKIAELESILSKNDRVKEESAGSRSRSSISSSKSLQYLKDKSTKMDNEIKTLLKKKVEAEKKYYQQLDELRKTMGSKKQSRLELVGSEKDSVLLLKAEKEEELMLKDKEKLLKMKYSITKYGFCLVVQLMYFLFVLVFWMSNLPQQSVGPTYVPT</sequence>
<evidence type="ECO:0000313" key="4">
    <source>
        <dbReference type="EMBL" id="RZC65985.1"/>
    </source>
</evidence>
<dbReference type="PANTHER" id="PTHR34562">
    <property type="entry name" value="WPP DOMAIN-INTERACTING PROTEIN 2"/>
    <property type="match status" value="1"/>
</dbReference>
<dbReference type="OrthoDB" id="1916449at2759"/>
<dbReference type="Proteomes" id="UP000316621">
    <property type="component" value="Chromosome 6"/>
</dbReference>
<feature type="coiled-coil region" evidence="1">
    <location>
        <begin position="263"/>
        <end position="290"/>
    </location>
</feature>
<dbReference type="AlphaFoldDB" id="A0A4Y7K205"/>
<keyword evidence="5" id="KW-1185">Reference proteome</keyword>
<reference evidence="4 5" key="1">
    <citation type="journal article" date="2018" name="Science">
        <title>The opium poppy genome and morphinan production.</title>
        <authorList>
            <person name="Guo L."/>
            <person name="Winzer T."/>
            <person name="Yang X."/>
            <person name="Li Y."/>
            <person name="Ning Z."/>
            <person name="He Z."/>
            <person name="Teodor R."/>
            <person name="Lu Y."/>
            <person name="Bowser T.A."/>
            <person name="Graham I.A."/>
            <person name="Ye K."/>
        </authorList>
    </citation>
    <scope>NUCLEOTIDE SEQUENCE [LARGE SCALE GENOMIC DNA]</scope>
    <source>
        <strain evidence="5">cv. HN1</strain>
        <tissue evidence="4">Leaves</tissue>
    </source>
</reference>
<keyword evidence="3" id="KW-0812">Transmembrane</keyword>
<dbReference type="Gramene" id="RZC65985">
    <property type="protein sequence ID" value="RZC65985"/>
    <property type="gene ID" value="C5167_009678"/>
</dbReference>
<evidence type="ECO:0000256" key="1">
    <source>
        <dbReference type="SAM" id="Coils"/>
    </source>
</evidence>
<proteinExistence type="predicted"/>
<name>A0A4Y7K205_PAPSO</name>
<dbReference type="STRING" id="3469.A0A4Y7K205"/>
<feature type="compositionally biased region" description="Low complexity" evidence="2">
    <location>
        <begin position="17"/>
        <end position="46"/>
    </location>
</feature>
<protein>
    <submittedName>
        <fullName evidence="4">Uncharacterized protein</fullName>
    </submittedName>
</protein>
<keyword evidence="3" id="KW-1133">Transmembrane helix</keyword>
<dbReference type="InterPro" id="IPR044696">
    <property type="entry name" value="WIP1/2/3"/>
</dbReference>
<feature type="transmembrane region" description="Helical" evidence="3">
    <location>
        <begin position="399"/>
        <end position="421"/>
    </location>
</feature>
<evidence type="ECO:0000256" key="3">
    <source>
        <dbReference type="SAM" id="Phobius"/>
    </source>
</evidence>
<evidence type="ECO:0000313" key="5">
    <source>
        <dbReference type="Proteomes" id="UP000316621"/>
    </source>
</evidence>
<keyword evidence="3" id="KW-0472">Membrane</keyword>
<organism evidence="4 5">
    <name type="scientific">Papaver somniferum</name>
    <name type="common">Opium poppy</name>
    <dbReference type="NCBI Taxonomy" id="3469"/>
    <lineage>
        <taxon>Eukaryota</taxon>
        <taxon>Viridiplantae</taxon>
        <taxon>Streptophyta</taxon>
        <taxon>Embryophyta</taxon>
        <taxon>Tracheophyta</taxon>
        <taxon>Spermatophyta</taxon>
        <taxon>Magnoliopsida</taxon>
        <taxon>Ranunculales</taxon>
        <taxon>Papaveraceae</taxon>
        <taxon>Papaveroideae</taxon>
        <taxon>Papaver</taxon>
    </lineage>
</organism>
<dbReference type="EMBL" id="CM010720">
    <property type="protein sequence ID" value="RZC65985.1"/>
    <property type="molecule type" value="Genomic_DNA"/>
</dbReference>
<gene>
    <name evidence="4" type="ORF">C5167_009678</name>
</gene>
<feature type="compositionally biased region" description="Basic and acidic residues" evidence="2">
    <location>
        <begin position="100"/>
        <end position="110"/>
    </location>
</feature>
<keyword evidence="1" id="KW-0175">Coiled coil</keyword>